<dbReference type="SMART" id="SM00419">
    <property type="entry name" value="HTH_CRP"/>
    <property type="match status" value="1"/>
</dbReference>
<dbReference type="GO" id="GO:0005829">
    <property type="term" value="C:cytosol"/>
    <property type="evidence" value="ECO:0007669"/>
    <property type="project" value="TreeGrafter"/>
</dbReference>
<feature type="domain" description="HTH crp-type" evidence="5">
    <location>
        <begin position="145"/>
        <end position="219"/>
    </location>
</feature>
<proteinExistence type="predicted"/>
<dbReference type="RefSeq" id="WP_243409108.1">
    <property type="nucleotide sequence ID" value="NZ_ONZI01000001.1"/>
</dbReference>
<protein>
    <submittedName>
        <fullName evidence="6">Transcriptional activator protein Anr</fullName>
    </submittedName>
</protein>
<organism evidence="6 7">
    <name type="scientific">Kushneria phyllosphaerae</name>
    <dbReference type="NCBI Taxonomy" id="2100822"/>
    <lineage>
        <taxon>Bacteria</taxon>
        <taxon>Pseudomonadati</taxon>
        <taxon>Pseudomonadota</taxon>
        <taxon>Gammaproteobacteria</taxon>
        <taxon>Oceanospirillales</taxon>
        <taxon>Halomonadaceae</taxon>
        <taxon>Kushneria</taxon>
    </lineage>
</organism>
<feature type="domain" description="Cyclic nucleotide-binding" evidence="4">
    <location>
        <begin position="11"/>
        <end position="112"/>
    </location>
</feature>
<dbReference type="PROSITE" id="PS50042">
    <property type="entry name" value="CNMP_BINDING_3"/>
    <property type="match status" value="1"/>
</dbReference>
<keyword evidence="1" id="KW-0805">Transcription regulation</keyword>
<dbReference type="Proteomes" id="UP000244934">
    <property type="component" value="Unassembled WGS sequence"/>
</dbReference>
<dbReference type="PANTHER" id="PTHR24567:SF68">
    <property type="entry name" value="DNA-BINDING TRANSCRIPTIONAL DUAL REGULATOR CRP"/>
    <property type="match status" value="1"/>
</dbReference>
<dbReference type="PROSITE" id="PS51063">
    <property type="entry name" value="HTH_CRP_2"/>
    <property type="match status" value="1"/>
</dbReference>
<dbReference type="EMBL" id="ONZI01000001">
    <property type="protein sequence ID" value="SPJ32893.1"/>
    <property type="molecule type" value="Genomic_DNA"/>
</dbReference>
<sequence>MIDPLLEKLKHYTDLEKHEIRMLRAAPTQEKRLEKGDYIIKEGENPPAVHLIIDGWACRCKMLSDGREQVMGYLIKGDLCDLHVTLLSRMDHSIRAMTTTTVGMVPEESINRIIEDFPRLARALFWSLMVDEAIARHWILNVGLRSAEARVAHLFCELLVRFQVAGLIKGNTLEMPMTQANLGEALSLTPVHINRVLQRLRQKGLIILARKELTVVDPEGLKEVAEFDAVYLHLDKRLVNHKGELINKK</sequence>
<dbReference type="InterPro" id="IPR036388">
    <property type="entry name" value="WH-like_DNA-bd_sf"/>
</dbReference>
<dbReference type="GO" id="GO:0003677">
    <property type="term" value="F:DNA binding"/>
    <property type="evidence" value="ECO:0007669"/>
    <property type="project" value="UniProtKB-KW"/>
</dbReference>
<dbReference type="InterPro" id="IPR018490">
    <property type="entry name" value="cNMP-bd_dom_sf"/>
</dbReference>
<dbReference type="InterPro" id="IPR050397">
    <property type="entry name" value="Env_Response_Regulators"/>
</dbReference>
<dbReference type="AlphaFoldDB" id="A0A2R8CJ46"/>
<keyword evidence="7" id="KW-1185">Reference proteome</keyword>
<reference evidence="7" key="1">
    <citation type="submission" date="2018-03" db="EMBL/GenBank/DDBJ databases">
        <authorList>
            <person name="Navarro De La Torre S."/>
        </authorList>
    </citation>
    <scope>NUCLEOTIDE SEQUENCE [LARGE SCALE GENOMIC DNA]</scope>
    <source>
        <strain evidence="7">EAod3</strain>
    </source>
</reference>
<evidence type="ECO:0000259" key="4">
    <source>
        <dbReference type="PROSITE" id="PS50042"/>
    </source>
</evidence>
<evidence type="ECO:0000313" key="7">
    <source>
        <dbReference type="Proteomes" id="UP000244934"/>
    </source>
</evidence>
<dbReference type="Pfam" id="PF13545">
    <property type="entry name" value="HTH_Crp_2"/>
    <property type="match status" value="1"/>
</dbReference>
<dbReference type="PANTHER" id="PTHR24567">
    <property type="entry name" value="CRP FAMILY TRANSCRIPTIONAL REGULATORY PROTEIN"/>
    <property type="match status" value="1"/>
</dbReference>
<dbReference type="SUPFAM" id="SSF51206">
    <property type="entry name" value="cAMP-binding domain-like"/>
    <property type="match status" value="1"/>
</dbReference>
<dbReference type="GO" id="GO:0003700">
    <property type="term" value="F:DNA-binding transcription factor activity"/>
    <property type="evidence" value="ECO:0007669"/>
    <property type="project" value="TreeGrafter"/>
</dbReference>
<dbReference type="Gene3D" id="2.60.120.10">
    <property type="entry name" value="Jelly Rolls"/>
    <property type="match status" value="1"/>
</dbReference>
<gene>
    <name evidence="6" type="primary">anr_2</name>
    <name evidence="6" type="ORF">KSP9073_00895</name>
</gene>
<keyword evidence="2" id="KW-0238">DNA-binding</keyword>
<dbReference type="InterPro" id="IPR012318">
    <property type="entry name" value="HTH_CRP"/>
</dbReference>
<evidence type="ECO:0000259" key="5">
    <source>
        <dbReference type="PROSITE" id="PS51063"/>
    </source>
</evidence>
<evidence type="ECO:0000256" key="2">
    <source>
        <dbReference type="ARBA" id="ARBA00023125"/>
    </source>
</evidence>
<accession>A0A2R8CJ46</accession>
<evidence type="ECO:0000313" key="6">
    <source>
        <dbReference type="EMBL" id="SPJ32893.1"/>
    </source>
</evidence>
<dbReference type="InterPro" id="IPR014710">
    <property type="entry name" value="RmlC-like_jellyroll"/>
</dbReference>
<dbReference type="CDD" id="cd00038">
    <property type="entry name" value="CAP_ED"/>
    <property type="match status" value="1"/>
</dbReference>
<dbReference type="InterPro" id="IPR000595">
    <property type="entry name" value="cNMP-bd_dom"/>
</dbReference>
<dbReference type="Pfam" id="PF00027">
    <property type="entry name" value="cNMP_binding"/>
    <property type="match status" value="1"/>
</dbReference>
<dbReference type="InterPro" id="IPR036390">
    <property type="entry name" value="WH_DNA-bd_sf"/>
</dbReference>
<evidence type="ECO:0000256" key="3">
    <source>
        <dbReference type="ARBA" id="ARBA00023163"/>
    </source>
</evidence>
<name>A0A2R8CJ46_9GAMM</name>
<dbReference type="SUPFAM" id="SSF46785">
    <property type="entry name" value="Winged helix' DNA-binding domain"/>
    <property type="match status" value="1"/>
</dbReference>
<keyword evidence="3" id="KW-0804">Transcription</keyword>
<dbReference type="Gene3D" id="1.10.10.10">
    <property type="entry name" value="Winged helix-like DNA-binding domain superfamily/Winged helix DNA-binding domain"/>
    <property type="match status" value="1"/>
</dbReference>
<evidence type="ECO:0000256" key="1">
    <source>
        <dbReference type="ARBA" id="ARBA00023015"/>
    </source>
</evidence>